<dbReference type="PANTHER" id="PTHR12526">
    <property type="entry name" value="GLYCOSYLTRANSFERASE"/>
    <property type="match status" value="1"/>
</dbReference>
<protein>
    <submittedName>
        <fullName evidence="4">Glycosyltransferase family 4 protein</fullName>
        <ecNumber evidence="4">2.4.-.-</ecNumber>
    </submittedName>
</protein>
<dbReference type="RefSeq" id="WP_311860491.1">
    <property type="nucleotide sequence ID" value="NZ_JAUZVV010000001.1"/>
</dbReference>
<keyword evidence="5" id="KW-1185">Reference proteome</keyword>
<organism evidence="4 5">
    <name type="scientific">Microbacterium gawkjiense</name>
    <dbReference type="NCBI Taxonomy" id="3067309"/>
    <lineage>
        <taxon>Bacteria</taxon>
        <taxon>Bacillati</taxon>
        <taxon>Actinomycetota</taxon>
        <taxon>Actinomycetes</taxon>
        <taxon>Micrococcales</taxon>
        <taxon>Microbacteriaceae</taxon>
        <taxon>Microbacterium</taxon>
    </lineage>
</organism>
<reference evidence="4 5" key="1">
    <citation type="submission" date="2023-08" db="EMBL/GenBank/DDBJ databases">
        <title>Microbacterium aquilitoris sp. nov. and Microbacterium gwkjibeachense sp. nov., isolated from beach.</title>
        <authorList>
            <person name="Lee S.D."/>
            <person name="Yang H."/>
            <person name="Kim I."/>
        </authorList>
    </citation>
    <scope>NUCLEOTIDE SEQUENCE [LARGE SCALE GENOMIC DNA]</scope>
    <source>
        <strain evidence="4 5">KSW4-11</strain>
    </source>
</reference>
<evidence type="ECO:0000313" key="4">
    <source>
        <dbReference type="EMBL" id="MDT3315848.1"/>
    </source>
</evidence>
<dbReference type="Pfam" id="PF13692">
    <property type="entry name" value="Glyco_trans_1_4"/>
    <property type="match status" value="1"/>
</dbReference>
<gene>
    <name evidence="4" type="ORF">Q9S71_03330</name>
</gene>
<accession>A0ABU3G7Q8</accession>
<evidence type="ECO:0000256" key="1">
    <source>
        <dbReference type="ARBA" id="ARBA00022676"/>
    </source>
</evidence>
<evidence type="ECO:0000313" key="5">
    <source>
        <dbReference type="Proteomes" id="UP001251849"/>
    </source>
</evidence>
<dbReference type="Pfam" id="PF13439">
    <property type="entry name" value="Glyco_transf_4"/>
    <property type="match status" value="1"/>
</dbReference>
<comment type="caution">
    <text evidence="4">The sequence shown here is derived from an EMBL/GenBank/DDBJ whole genome shotgun (WGS) entry which is preliminary data.</text>
</comment>
<sequence length="399" mass="41990">MTERWLVATTEYAGVTSYTGGIGRHYAALLPALAAQGVGIDLVVFSDGPVAARVAPGIRRLIVVPTEGMPPAAALVHRARAVRRVFRSRAYDRVFLPEWMGLGSLLPSDAPLVTNLATGVRLAHEISGLRLVDLPARSRPAVVLQAVLEARQVRRSVGIVAISHAMAARAPQIWNRMPPVEVVRNCVDVAAVRRAAAVSGPPADWPESYGPTVLFLGRIERRKGVLDGVDAFARIAPRHPAARLALAGAGGDDRFEPSRAALLERVPSAARDRVTFLGHVAGEELYGAIAAADVVMCPSRWEGFGNVAVEVKAVGTPLIVTGGSGFDDFCADGDDSLVVPPADPDALAVALSHVIEDPHAARRRAARAAAAVDRFAPAPVADDLRAAVGRLLSRAVVAA</sequence>
<dbReference type="EC" id="2.4.-.-" evidence="4"/>
<evidence type="ECO:0000256" key="2">
    <source>
        <dbReference type="ARBA" id="ARBA00022679"/>
    </source>
</evidence>
<dbReference type="InterPro" id="IPR028098">
    <property type="entry name" value="Glyco_trans_4-like_N"/>
</dbReference>
<dbReference type="SUPFAM" id="SSF53756">
    <property type="entry name" value="UDP-Glycosyltransferase/glycogen phosphorylase"/>
    <property type="match status" value="1"/>
</dbReference>
<name>A0ABU3G7Q8_9MICO</name>
<dbReference type="Gene3D" id="3.40.50.2000">
    <property type="entry name" value="Glycogen Phosphorylase B"/>
    <property type="match status" value="2"/>
</dbReference>
<dbReference type="CDD" id="cd03801">
    <property type="entry name" value="GT4_PimA-like"/>
    <property type="match status" value="1"/>
</dbReference>
<feature type="domain" description="Glycosyltransferase subfamily 4-like N-terminal" evidence="3">
    <location>
        <begin position="20"/>
        <end position="190"/>
    </location>
</feature>
<dbReference type="GO" id="GO:0016757">
    <property type="term" value="F:glycosyltransferase activity"/>
    <property type="evidence" value="ECO:0007669"/>
    <property type="project" value="UniProtKB-KW"/>
</dbReference>
<evidence type="ECO:0000259" key="3">
    <source>
        <dbReference type="Pfam" id="PF13439"/>
    </source>
</evidence>
<proteinExistence type="predicted"/>
<keyword evidence="1 4" id="KW-0328">Glycosyltransferase</keyword>
<dbReference type="Proteomes" id="UP001251849">
    <property type="component" value="Unassembled WGS sequence"/>
</dbReference>
<dbReference type="EMBL" id="JAUZVV010000001">
    <property type="protein sequence ID" value="MDT3315848.1"/>
    <property type="molecule type" value="Genomic_DNA"/>
</dbReference>
<keyword evidence="2 4" id="KW-0808">Transferase</keyword>
<dbReference type="PANTHER" id="PTHR12526:SF510">
    <property type="entry name" value="D-INOSITOL 3-PHOSPHATE GLYCOSYLTRANSFERASE"/>
    <property type="match status" value="1"/>
</dbReference>